<dbReference type="Proteomes" id="UP001501257">
    <property type="component" value="Unassembled WGS sequence"/>
</dbReference>
<evidence type="ECO:0008006" key="3">
    <source>
        <dbReference type="Google" id="ProtNLM"/>
    </source>
</evidence>
<dbReference type="RefSeq" id="WP_210101518.1">
    <property type="nucleotide sequence ID" value="NZ_BAABLK010000027.1"/>
</dbReference>
<dbReference type="EMBL" id="BAABLK010000027">
    <property type="protein sequence ID" value="GAA5227252.1"/>
    <property type="molecule type" value="Genomic_DNA"/>
</dbReference>
<protein>
    <recommendedName>
        <fullName evidence="3">HTH cro/C1-type domain-containing protein</fullName>
    </recommendedName>
</protein>
<proteinExistence type="predicted"/>
<evidence type="ECO:0000313" key="2">
    <source>
        <dbReference type="Proteomes" id="UP001501257"/>
    </source>
</evidence>
<evidence type="ECO:0000313" key="1">
    <source>
        <dbReference type="EMBL" id="GAA5227252.1"/>
    </source>
</evidence>
<reference evidence="2" key="1">
    <citation type="journal article" date="2019" name="Int. J. Syst. Evol. Microbiol.">
        <title>The Global Catalogue of Microorganisms (GCM) 10K type strain sequencing project: providing services to taxonomists for standard genome sequencing and annotation.</title>
        <authorList>
            <consortium name="The Broad Institute Genomics Platform"/>
            <consortium name="The Broad Institute Genome Sequencing Center for Infectious Disease"/>
            <person name="Wu L."/>
            <person name="Ma J."/>
        </authorList>
    </citation>
    <scope>NUCLEOTIDE SEQUENCE [LARGE SCALE GENOMIC DNA]</scope>
    <source>
        <strain evidence="2">JCM 18952</strain>
    </source>
</reference>
<keyword evidence="2" id="KW-1185">Reference proteome</keyword>
<accession>A0ABP9TL38</accession>
<comment type="caution">
    <text evidence="1">The sequence shown here is derived from an EMBL/GenBank/DDBJ whole genome shotgun (WGS) entry which is preliminary data.</text>
</comment>
<organism evidence="1 2">
    <name type="scientific">Paeniglutamicibacter antarcticus</name>
    <dbReference type="NCBI Taxonomy" id="494023"/>
    <lineage>
        <taxon>Bacteria</taxon>
        <taxon>Bacillati</taxon>
        <taxon>Actinomycetota</taxon>
        <taxon>Actinomycetes</taxon>
        <taxon>Micrococcales</taxon>
        <taxon>Micrococcaceae</taxon>
        <taxon>Paeniglutamicibacter</taxon>
    </lineage>
</organism>
<name>A0ABP9TL38_9MICC</name>
<gene>
    <name evidence="1" type="ORF">GCM10025778_17850</name>
</gene>
<sequence>MNNLQELIQAHKGKRSYANLAEASDGQVKAASLQALATATGTAFPSVNTLQGIATALNLHINDVVLAAGRSAGLDTHPMPDVHDLNERVFYHQHHAATHKAQLAALRARIINPQEL</sequence>